<dbReference type="PANTHER" id="PTHR37535">
    <property type="entry name" value="FLUG DOMAIN PROTEIN"/>
    <property type="match status" value="1"/>
</dbReference>
<name>A0A9P4LP82_9PLEO</name>
<organism evidence="2 3">
    <name type="scientific">Setomelanomma holmii</name>
    <dbReference type="NCBI Taxonomy" id="210430"/>
    <lineage>
        <taxon>Eukaryota</taxon>
        <taxon>Fungi</taxon>
        <taxon>Dikarya</taxon>
        <taxon>Ascomycota</taxon>
        <taxon>Pezizomycotina</taxon>
        <taxon>Dothideomycetes</taxon>
        <taxon>Pleosporomycetidae</taxon>
        <taxon>Pleosporales</taxon>
        <taxon>Pleosporineae</taxon>
        <taxon>Phaeosphaeriaceae</taxon>
        <taxon>Setomelanomma</taxon>
    </lineage>
</organism>
<dbReference type="EMBL" id="ML978170">
    <property type="protein sequence ID" value="KAF2032868.1"/>
    <property type="molecule type" value="Genomic_DNA"/>
</dbReference>
<dbReference type="PANTHER" id="PTHR37535:SF4">
    <property type="entry name" value="FLUG DOMAIN-CONTAINING PROTEIN"/>
    <property type="match status" value="1"/>
</dbReference>
<dbReference type="AlphaFoldDB" id="A0A9P4LP82"/>
<proteinExistence type="predicted"/>
<dbReference type="Proteomes" id="UP000799777">
    <property type="component" value="Unassembled WGS sequence"/>
</dbReference>
<feature type="region of interest" description="Disordered" evidence="1">
    <location>
        <begin position="192"/>
        <end position="217"/>
    </location>
</feature>
<evidence type="ECO:0000313" key="3">
    <source>
        <dbReference type="Proteomes" id="UP000799777"/>
    </source>
</evidence>
<accession>A0A9P4LP82</accession>
<reference evidence="2" key="1">
    <citation type="journal article" date="2020" name="Stud. Mycol.">
        <title>101 Dothideomycetes genomes: a test case for predicting lifestyles and emergence of pathogens.</title>
        <authorList>
            <person name="Haridas S."/>
            <person name="Albert R."/>
            <person name="Binder M."/>
            <person name="Bloem J."/>
            <person name="Labutti K."/>
            <person name="Salamov A."/>
            <person name="Andreopoulos B."/>
            <person name="Baker S."/>
            <person name="Barry K."/>
            <person name="Bills G."/>
            <person name="Bluhm B."/>
            <person name="Cannon C."/>
            <person name="Castanera R."/>
            <person name="Culley D."/>
            <person name="Daum C."/>
            <person name="Ezra D."/>
            <person name="Gonzalez J."/>
            <person name="Henrissat B."/>
            <person name="Kuo A."/>
            <person name="Liang C."/>
            <person name="Lipzen A."/>
            <person name="Lutzoni F."/>
            <person name="Magnuson J."/>
            <person name="Mondo S."/>
            <person name="Nolan M."/>
            <person name="Ohm R."/>
            <person name="Pangilinan J."/>
            <person name="Park H.-J."/>
            <person name="Ramirez L."/>
            <person name="Alfaro M."/>
            <person name="Sun H."/>
            <person name="Tritt A."/>
            <person name="Yoshinaga Y."/>
            <person name="Zwiers L.-H."/>
            <person name="Turgeon B."/>
            <person name="Goodwin S."/>
            <person name="Spatafora J."/>
            <person name="Crous P."/>
            <person name="Grigoriev I."/>
        </authorList>
    </citation>
    <scope>NUCLEOTIDE SEQUENCE</scope>
    <source>
        <strain evidence="2">CBS 110217</strain>
    </source>
</reference>
<protein>
    <submittedName>
        <fullName evidence="2">Uncharacterized protein</fullName>
    </submittedName>
</protein>
<keyword evidence="3" id="KW-1185">Reference proteome</keyword>
<evidence type="ECO:0000256" key="1">
    <source>
        <dbReference type="SAM" id="MobiDB-lite"/>
    </source>
</evidence>
<gene>
    <name evidence="2" type="ORF">EK21DRAFT_86875</name>
</gene>
<evidence type="ECO:0000313" key="2">
    <source>
        <dbReference type="EMBL" id="KAF2032868.1"/>
    </source>
</evidence>
<comment type="caution">
    <text evidence="2">The sequence shown here is derived from an EMBL/GenBank/DDBJ whole genome shotgun (WGS) entry which is preliminary data.</text>
</comment>
<dbReference type="Pfam" id="PF11917">
    <property type="entry name" value="DUF3435"/>
    <property type="match status" value="1"/>
</dbReference>
<dbReference type="OrthoDB" id="4485682at2759"/>
<dbReference type="InterPro" id="IPR021842">
    <property type="entry name" value="DUF3435"/>
</dbReference>
<sequence length="217" mass="24884">METAQDDLQRVRAEAAGDRPYGRCEQCCRSVSLVDASIKKPDGSKKVASKGQAMRFCISDEDDETDSDYEEEPDFDEDDVPDIEELKSVLYEHVTIMAVRVQDRMVPFMFVTIIHTKGEDRKPQPKTYRMYQHSNPFLCAIAHMITVGLHSDAFAASNICDPEDILRVRVPKWKKCRIFRWKSDKLKEPIFREPRRTKDPASLAKPAVPLRARTAAH</sequence>